<evidence type="ECO:0000256" key="4">
    <source>
        <dbReference type="ARBA" id="ARBA00022840"/>
    </source>
</evidence>
<comment type="caution">
    <text evidence="6">The sequence shown here is derived from an EMBL/GenBank/DDBJ whole genome shotgun (WGS) entry which is preliminary data.</text>
</comment>
<gene>
    <name evidence="6" type="primary">yjjC</name>
    <name evidence="6" type="ORF">GCM10007971_11550</name>
</gene>
<sequence length="302" mass="33577">MSIVEVKNLHKKFGNFQALDGVNLALNQGEIYGFIGPNGAGKSTTIRILLGILKASEGKATIFGKDAWHDAVEIHKRLAYVPGDVNLWPNLTGGEVIDLLIGLRGGNNKHKREELLERFALDPSKKCRTYSKGNRQKVALVAAFASDPELFIFDEPTSGLDPLMEQVFQEYVQAAKNAGKTVLLSSHILSEVEKLCDRVGIIRQGKIIESGTLSEMRHLTRTNLLVETKEPIPAIDEWKGIHNVQKDGQTLDFQVDSEELDAVIRYVSQYGIVKLESAPPTLEDLFMRHYEHKQETTEGGNS</sequence>
<dbReference type="CDD" id="cd03230">
    <property type="entry name" value="ABC_DR_subfamily_A"/>
    <property type="match status" value="1"/>
</dbReference>
<accession>A0A918D0A0</accession>
<dbReference type="InterPro" id="IPR027417">
    <property type="entry name" value="P-loop_NTPase"/>
</dbReference>
<dbReference type="EMBL" id="BMOS01000006">
    <property type="protein sequence ID" value="GGN54180.1"/>
    <property type="molecule type" value="Genomic_DNA"/>
</dbReference>
<dbReference type="InterPro" id="IPR003593">
    <property type="entry name" value="AAA+_ATPase"/>
</dbReference>
<reference evidence="6" key="1">
    <citation type="journal article" date="2014" name="Int. J. Syst. Evol. Microbiol.">
        <title>Complete genome sequence of Corynebacterium casei LMG S-19264T (=DSM 44701T), isolated from a smear-ripened cheese.</title>
        <authorList>
            <consortium name="US DOE Joint Genome Institute (JGI-PGF)"/>
            <person name="Walter F."/>
            <person name="Albersmeier A."/>
            <person name="Kalinowski J."/>
            <person name="Ruckert C."/>
        </authorList>
    </citation>
    <scope>NUCLEOTIDE SEQUENCE</scope>
    <source>
        <strain evidence="6">JCM 17251</strain>
    </source>
</reference>
<evidence type="ECO:0000259" key="5">
    <source>
        <dbReference type="PROSITE" id="PS50893"/>
    </source>
</evidence>
<dbReference type="PROSITE" id="PS00211">
    <property type="entry name" value="ABC_TRANSPORTER_1"/>
    <property type="match status" value="1"/>
</dbReference>
<dbReference type="InterPro" id="IPR050763">
    <property type="entry name" value="ABC_transporter_ATP-binding"/>
</dbReference>
<reference evidence="6" key="2">
    <citation type="submission" date="2020-09" db="EMBL/GenBank/DDBJ databases">
        <authorList>
            <person name="Sun Q."/>
            <person name="Ohkuma M."/>
        </authorList>
    </citation>
    <scope>NUCLEOTIDE SEQUENCE</scope>
    <source>
        <strain evidence="6">JCM 17251</strain>
    </source>
</reference>
<dbReference type="GO" id="GO:0005524">
    <property type="term" value="F:ATP binding"/>
    <property type="evidence" value="ECO:0007669"/>
    <property type="project" value="UniProtKB-KW"/>
</dbReference>
<dbReference type="PROSITE" id="PS50893">
    <property type="entry name" value="ABC_TRANSPORTER_2"/>
    <property type="match status" value="1"/>
</dbReference>
<keyword evidence="7" id="KW-1185">Reference proteome</keyword>
<evidence type="ECO:0000256" key="1">
    <source>
        <dbReference type="ARBA" id="ARBA00005417"/>
    </source>
</evidence>
<dbReference type="SUPFAM" id="SSF52540">
    <property type="entry name" value="P-loop containing nucleoside triphosphate hydrolases"/>
    <property type="match status" value="1"/>
</dbReference>
<keyword evidence="3" id="KW-0547">Nucleotide-binding</keyword>
<comment type="similarity">
    <text evidence="1">Belongs to the ABC transporter superfamily.</text>
</comment>
<dbReference type="Gene3D" id="3.40.50.300">
    <property type="entry name" value="P-loop containing nucleotide triphosphate hydrolases"/>
    <property type="match status" value="1"/>
</dbReference>
<evidence type="ECO:0000256" key="3">
    <source>
        <dbReference type="ARBA" id="ARBA00022741"/>
    </source>
</evidence>
<dbReference type="InterPro" id="IPR003439">
    <property type="entry name" value="ABC_transporter-like_ATP-bd"/>
</dbReference>
<dbReference type="PANTHER" id="PTHR42711:SF5">
    <property type="entry name" value="ABC TRANSPORTER ATP-BINDING PROTEIN NATA"/>
    <property type="match status" value="1"/>
</dbReference>
<evidence type="ECO:0000313" key="6">
    <source>
        <dbReference type="EMBL" id="GGN54180.1"/>
    </source>
</evidence>
<evidence type="ECO:0000256" key="2">
    <source>
        <dbReference type="ARBA" id="ARBA00022448"/>
    </source>
</evidence>
<keyword evidence="2" id="KW-0813">Transport</keyword>
<dbReference type="InterPro" id="IPR025302">
    <property type="entry name" value="DrrA1/2-like_C"/>
</dbReference>
<dbReference type="Proteomes" id="UP000624041">
    <property type="component" value="Unassembled WGS sequence"/>
</dbReference>
<dbReference type="GO" id="GO:0016887">
    <property type="term" value="F:ATP hydrolysis activity"/>
    <property type="evidence" value="ECO:0007669"/>
    <property type="project" value="InterPro"/>
</dbReference>
<name>A0A918D0A0_9BACI</name>
<organism evidence="6 7">
    <name type="scientific">Oceanobacillus indicireducens</name>
    <dbReference type="NCBI Taxonomy" id="1004261"/>
    <lineage>
        <taxon>Bacteria</taxon>
        <taxon>Bacillati</taxon>
        <taxon>Bacillota</taxon>
        <taxon>Bacilli</taxon>
        <taxon>Bacillales</taxon>
        <taxon>Bacillaceae</taxon>
        <taxon>Oceanobacillus</taxon>
    </lineage>
</organism>
<dbReference type="InterPro" id="IPR017871">
    <property type="entry name" value="ABC_transporter-like_CS"/>
</dbReference>
<feature type="domain" description="ABC transporter" evidence="5">
    <location>
        <begin position="4"/>
        <end position="229"/>
    </location>
</feature>
<dbReference type="RefSeq" id="WP_188856401.1">
    <property type="nucleotide sequence ID" value="NZ_BMOS01000006.1"/>
</dbReference>
<dbReference type="Pfam" id="PF00005">
    <property type="entry name" value="ABC_tran"/>
    <property type="match status" value="1"/>
</dbReference>
<keyword evidence="4 6" id="KW-0067">ATP-binding</keyword>
<dbReference type="Pfam" id="PF13732">
    <property type="entry name" value="DrrA1-3_C"/>
    <property type="match status" value="1"/>
</dbReference>
<proteinExistence type="inferred from homology"/>
<dbReference type="SMART" id="SM00382">
    <property type="entry name" value="AAA"/>
    <property type="match status" value="1"/>
</dbReference>
<dbReference type="AlphaFoldDB" id="A0A918D0A0"/>
<evidence type="ECO:0000313" key="7">
    <source>
        <dbReference type="Proteomes" id="UP000624041"/>
    </source>
</evidence>
<dbReference type="PANTHER" id="PTHR42711">
    <property type="entry name" value="ABC TRANSPORTER ATP-BINDING PROTEIN"/>
    <property type="match status" value="1"/>
</dbReference>
<protein>
    <submittedName>
        <fullName evidence="6">ABC transporter ATP-binding protein</fullName>
    </submittedName>
</protein>